<dbReference type="AlphaFoldDB" id="A0A4Y2JQ17"/>
<keyword evidence="3" id="KW-1185">Reference proteome</keyword>
<evidence type="ECO:0000256" key="1">
    <source>
        <dbReference type="SAM" id="MobiDB-lite"/>
    </source>
</evidence>
<accession>A0A4Y2JQ17</accession>
<dbReference type="EMBL" id="BGPR01003754">
    <property type="protein sequence ID" value="GBM92007.1"/>
    <property type="molecule type" value="Genomic_DNA"/>
</dbReference>
<dbReference type="Proteomes" id="UP000499080">
    <property type="component" value="Unassembled WGS sequence"/>
</dbReference>
<reference evidence="2 3" key="1">
    <citation type="journal article" date="2019" name="Sci. Rep.">
        <title>Orb-weaving spider Araneus ventricosus genome elucidates the spidroin gene catalogue.</title>
        <authorList>
            <person name="Kono N."/>
            <person name="Nakamura H."/>
            <person name="Ohtoshi R."/>
            <person name="Moran D.A.P."/>
            <person name="Shinohara A."/>
            <person name="Yoshida Y."/>
            <person name="Fujiwara M."/>
            <person name="Mori M."/>
            <person name="Tomita M."/>
            <person name="Arakawa K."/>
        </authorList>
    </citation>
    <scope>NUCLEOTIDE SEQUENCE [LARGE SCALE GENOMIC DNA]</scope>
</reference>
<feature type="compositionally biased region" description="Basic residues" evidence="1">
    <location>
        <begin position="14"/>
        <end position="24"/>
    </location>
</feature>
<feature type="compositionally biased region" description="Polar residues" evidence="1">
    <location>
        <begin position="48"/>
        <end position="60"/>
    </location>
</feature>
<comment type="caution">
    <text evidence="2">The sequence shown here is derived from an EMBL/GenBank/DDBJ whole genome shotgun (WGS) entry which is preliminary data.</text>
</comment>
<dbReference type="PANTHER" id="PTHR31511">
    <property type="entry name" value="PROTEIN CBG23764"/>
    <property type="match status" value="1"/>
</dbReference>
<proteinExistence type="predicted"/>
<evidence type="ECO:0000313" key="2">
    <source>
        <dbReference type="EMBL" id="GBM92007.1"/>
    </source>
</evidence>
<organism evidence="2 3">
    <name type="scientific">Araneus ventricosus</name>
    <name type="common">Orbweaver spider</name>
    <name type="synonym">Epeira ventricosa</name>
    <dbReference type="NCBI Taxonomy" id="182803"/>
    <lineage>
        <taxon>Eukaryota</taxon>
        <taxon>Metazoa</taxon>
        <taxon>Ecdysozoa</taxon>
        <taxon>Arthropoda</taxon>
        <taxon>Chelicerata</taxon>
        <taxon>Arachnida</taxon>
        <taxon>Araneae</taxon>
        <taxon>Araneomorphae</taxon>
        <taxon>Entelegynae</taxon>
        <taxon>Araneoidea</taxon>
        <taxon>Araneidae</taxon>
        <taxon>Araneus</taxon>
    </lineage>
</organism>
<protein>
    <submittedName>
        <fullName evidence="2">Uncharacterized protein</fullName>
    </submittedName>
</protein>
<feature type="region of interest" description="Disordered" evidence="1">
    <location>
        <begin position="14"/>
        <end position="66"/>
    </location>
</feature>
<name>A0A4Y2JQ17_ARAVE</name>
<gene>
    <name evidence="2" type="ORF">AVEN_63852_1</name>
</gene>
<evidence type="ECO:0000313" key="3">
    <source>
        <dbReference type="Proteomes" id="UP000499080"/>
    </source>
</evidence>
<dbReference type="OrthoDB" id="6436643at2759"/>
<dbReference type="PANTHER" id="PTHR31511:SF12">
    <property type="entry name" value="RHO TERMINATION FACTOR N-TERMINAL DOMAIN-CONTAINING PROTEIN"/>
    <property type="match status" value="1"/>
</dbReference>
<sequence length="390" mass="44565">MSVEIILILKKHERLRHGNKRHRRDPSPQPGPSGLQPVAGTRKRQRCDPSSQPGSSTLQSDGGGAQRRRRFRAALNTFEVEKIFPTPDVLQDILLFLNRKEKEVTEILEQRAQEKWGIKFYLNCKIRFVREVSETGKEYCDAFFRSKNETFLLKEQWRTSFTTVKSTNNKKECYLDIFKDHSLPAQRDNLFRPAGGDTSGHRFPTLHRKKRLCEEHKTTCYSVCFRKDAGISLEKILPFLSLSHTHILGAHISLCVRGPTCHRASWQPVQSATVKESPVEKVETGLVKIQTSYEKFQTRCSGWVIDAILYLEVNTCTYHPLASSSFIPLPSVIAKKQAIVNIKNTDNKCFLWCVLAVLHPATTNPQRVSNYLPFVKTLNVDQITFPTPLS</sequence>